<dbReference type="SFLD" id="SFLDG01129">
    <property type="entry name" value="C1.5:_HAD__Beta-PGM__Phosphata"/>
    <property type="match status" value="1"/>
</dbReference>
<dbReference type="GeneID" id="42776263"/>
<evidence type="ECO:0000313" key="2">
    <source>
        <dbReference type="Proteomes" id="UP000092714"/>
    </source>
</evidence>
<dbReference type="GO" id="GO:0006281">
    <property type="term" value="P:DNA repair"/>
    <property type="evidence" value="ECO:0007669"/>
    <property type="project" value="TreeGrafter"/>
</dbReference>
<accession>A0A174DKV2</accession>
<dbReference type="PANTHER" id="PTHR43434:SF26">
    <property type="entry name" value="PYROPHOSPHATASE PPAX"/>
    <property type="match status" value="1"/>
</dbReference>
<reference evidence="1 2" key="1">
    <citation type="submission" date="2016-06" db="EMBL/GenBank/DDBJ databases">
        <authorList>
            <person name="Kjaerup R.B."/>
            <person name="Dalgaard T.S."/>
            <person name="Juul-Madsen H.R."/>
        </authorList>
    </citation>
    <scope>NUCLEOTIDE SEQUENCE [LARGE SCALE GENOMIC DNA]</scope>
    <source>
        <strain evidence="1 2">373-A1</strain>
    </source>
</reference>
<dbReference type="InterPro" id="IPR041492">
    <property type="entry name" value="HAD_2"/>
</dbReference>
<dbReference type="InterPro" id="IPR006439">
    <property type="entry name" value="HAD-SF_hydro_IA"/>
</dbReference>
<dbReference type="PANTHER" id="PTHR43434">
    <property type="entry name" value="PHOSPHOGLYCOLATE PHOSPHATASE"/>
    <property type="match status" value="1"/>
</dbReference>
<name>A0A174DKV2_9CLOT</name>
<dbReference type="GO" id="GO:0008967">
    <property type="term" value="F:phosphoglycolate phosphatase activity"/>
    <property type="evidence" value="ECO:0007669"/>
    <property type="project" value="TreeGrafter"/>
</dbReference>
<dbReference type="Gene3D" id="1.10.150.240">
    <property type="entry name" value="Putative phosphatase, domain 2"/>
    <property type="match status" value="1"/>
</dbReference>
<dbReference type="eggNOG" id="COG0546">
    <property type="taxonomic scope" value="Bacteria"/>
</dbReference>
<dbReference type="EMBL" id="MAPZ01000014">
    <property type="protein sequence ID" value="OBY11456.1"/>
    <property type="molecule type" value="Genomic_DNA"/>
</dbReference>
<dbReference type="RefSeq" id="WP_027098443.1">
    <property type="nucleotide sequence ID" value="NZ_CABHIH010000001.1"/>
</dbReference>
<keyword evidence="2" id="KW-1185">Reference proteome</keyword>
<dbReference type="Pfam" id="PF13419">
    <property type="entry name" value="HAD_2"/>
    <property type="match status" value="1"/>
</dbReference>
<dbReference type="SUPFAM" id="SSF56784">
    <property type="entry name" value="HAD-like"/>
    <property type="match status" value="1"/>
</dbReference>
<dbReference type="OrthoDB" id="9807630at2"/>
<dbReference type="InterPro" id="IPR023214">
    <property type="entry name" value="HAD_sf"/>
</dbReference>
<organism evidence="1 2">
    <name type="scientific">Clostridium paraputrificum</name>
    <dbReference type="NCBI Taxonomy" id="29363"/>
    <lineage>
        <taxon>Bacteria</taxon>
        <taxon>Bacillati</taxon>
        <taxon>Bacillota</taxon>
        <taxon>Clostridia</taxon>
        <taxon>Eubacteriales</taxon>
        <taxon>Clostridiaceae</taxon>
        <taxon>Clostridium</taxon>
    </lineage>
</organism>
<dbReference type="AlphaFoldDB" id="A0A174DKV2"/>
<gene>
    <name evidence="1" type="ORF">CP373A1_05760</name>
</gene>
<evidence type="ECO:0000313" key="1">
    <source>
        <dbReference type="EMBL" id="OBY11456.1"/>
    </source>
</evidence>
<comment type="caution">
    <text evidence="1">The sequence shown here is derived from an EMBL/GenBank/DDBJ whole genome shotgun (WGS) entry which is preliminary data.</text>
</comment>
<dbReference type="InterPro" id="IPR050155">
    <property type="entry name" value="HAD-like_hydrolase_sf"/>
</dbReference>
<dbReference type="InterPro" id="IPR036412">
    <property type="entry name" value="HAD-like_sf"/>
</dbReference>
<dbReference type="Gene3D" id="3.40.50.1000">
    <property type="entry name" value="HAD superfamily/HAD-like"/>
    <property type="match status" value="1"/>
</dbReference>
<dbReference type="Proteomes" id="UP000092714">
    <property type="component" value="Unassembled WGS sequence"/>
</dbReference>
<dbReference type="SFLD" id="SFLDS00003">
    <property type="entry name" value="Haloacid_Dehalogenase"/>
    <property type="match status" value="1"/>
</dbReference>
<dbReference type="GO" id="GO:0005829">
    <property type="term" value="C:cytosol"/>
    <property type="evidence" value="ECO:0007669"/>
    <property type="project" value="TreeGrafter"/>
</dbReference>
<protein>
    <submittedName>
        <fullName evidence="1">Hydrolase</fullName>
    </submittedName>
</protein>
<keyword evidence="1" id="KW-0378">Hydrolase</keyword>
<sequence length="209" mass="24022">MKRYKCVIFDLDGTVLNTERMNMLPLQRLVKEELDILIPYNDLLKYMAYPGKKTIEELGFKDIEKSYAKWVEYVNSFEEGATLYEGFNELIPRLNELGIKCAIASSKMKKQYEIDFYPTGLEKYISCTVLAEDTERHKPYPDPLLKVCDTLDINGEECIYMGDTLSDYKATKAANMDFALAKWGATSIEGIQGDYLLDNPLDLLNYILI</sequence>
<dbReference type="InterPro" id="IPR023198">
    <property type="entry name" value="PGP-like_dom2"/>
</dbReference>
<dbReference type="NCBIfam" id="TIGR01549">
    <property type="entry name" value="HAD-SF-IA-v1"/>
    <property type="match status" value="1"/>
</dbReference>
<proteinExistence type="predicted"/>